<dbReference type="Proteomes" id="UP000515873">
    <property type="component" value="Chromosome"/>
</dbReference>
<dbReference type="EMBL" id="CP060412">
    <property type="protein sequence ID" value="QNK03470.1"/>
    <property type="molecule type" value="Genomic_DNA"/>
</dbReference>
<gene>
    <name evidence="1" type="ORF">H8F01_10335</name>
</gene>
<dbReference type="KEGG" id="dtl:H8F01_10335"/>
<evidence type="ECO:0000313" key="2">
    <source>
        <dbReference type="Proteomes" id="UP000515873"/>
    </source>
</evidence>
<keyword evidence="2" id="KW-1185">Reference proteome</keyword>
<dbReference type="AlphaFoldDB" id="A0A7G8Q9L2"/>
<proteinExistence type="predicted"/>
<reference evidence="1 2" key="1">
    <citation type="submission" date="2020-08" db="EMBL/GenBank/DDBJ databases">
        <title>Dyella sp. G9 isolated from forest soil.</title>
        <authorList>
            <person name="Fu J."/>
            <person name="Qiu L."/>
        </authorList>
    </citation>
    <scope>NUCLEOTIDE SEQUENCE [LARGE SCALE GENOMIC DNA]</scope>
    <source>
        <strain evidence="1 2">G9</strain>
    </source>
</reference>
<accession>A0A7G8Q9L2</accession>
<name>A0A7G8Q9L2_9GAMM</name>
<organism evidence="1 2">
    <name type="scientific">Dyella telluris</name>
    <dbReference type="NCBI Taxonomy" id="2763498"/>
    <lineage>
        <taxon>Bacteria</taxon>
        <taxon>Pseudomonadati</taxon>
        <taxon>Pseudomonadota</taxon>
        <taxon>Gammaproteobacteria</taxon>
        <taxon>Lysobacterales</taxon>
        <taxon>Rhodanobacteraceae</taxon>
        <taxon>Dyella</taxon>
    </lineage>
</organism>
<protein>
    <submittedName>
        <fullName evidence="1">Uncharacterized protein</fullName>
    </submittedName>
</protein>
<dbReference type="RefSeq" id="WP_187058936.1">
    <property type="nucleotide sequence ID" value="NZ_CP060412.1"/>
</dbReference>
<evidence type="ECO:0000313" key="1">
    <source>
        <dbReference type="EMBL" id="QNK03470.1"/>
    </source>
</evidence>
<sequence length="117" mass="13200">MATIKHHSPIYLWARLSEMEKVIWASAYAHAAGSASARARKADQTVRTLSALEQLREGDIGPEYDAARSNVMLDLPEFEAWYRVQLPVSRGSSAHPPSKDQCAKAYERYRRGLGDFY</sequence>